<proteinExistence type="inferred from homology"/>
<keyword evidence="5" id="KW-0963">Cytoplasm</keyword>
<keyword evidence="12" id="KW-1185">Reference proteome</keyword>
<dbReference type="PANTHER" id="PTHR15975">
    <property type="entry name" value="CCR4-NOT TRANSCRIPTION COMPLEX SUBUNIT 11"/>
    <property type="match status" value="1"/>
</dbReference>
<dbReference type="Pfam" id="PF10155">
    <property type="entry name" value="CNOT11"/>
    <property type="match status" value="1"/>
</dbReference>
<keyword evidence="8" id="KW-0804">Transcription</keyword>
<evidence type="ECO:0000256" key="9">
    <source>
        <dbReference type="ARBA" id="ARBA00023242"/>
    </source>
</evidence>
<dbReference type="EMBL" id="JACEGQ020000004">
    <property type="protein sequence ID" value="KAH8511337.1"/>
    <property type="molecule type" value="Genomic_DNA"/>
</dbReference>
<dbReference type="GO" id="GO:0031047">
    <property type="term" value="P:regulatory ncRNA-mediated gene silencing"/>
    <property type="evidence" value="ECO:0007669"/>
    <property type="project" value="UniProtKB-KW"/>
</dbReference>
<keyword evidence="7" id="KW-0943">RNA-mediated gene silencing</keyword>
<evidence type="ECO:0000256" key="10">
    <source>
        <dbReference type="SAM" id="MobiDB-lite"/>
    </source>
</evidence>
<evidence type="ECO:0000256" key="6">
    <source>
        <dbReference type="ARBA" id="ARBA00023015"/>
    </source>
</evidence>
<name>A0A8T2Z1S6_POPDE</name>
<dbReference type="PANTHER" id="PTHR15975:SF0">
    <property type="entry name" value="CCR4-NOT TRANSCRIPTION COMPLEX SUBUNIT 11"/>
    <property type="match status" value="1"/>
</dbReference>
<dbReference type="InterPro" id="IPR019312">
    <property type="entry name" value="CNOT11"/>
</dbReference>
<evidence type="ECO:0000313" key="12">
    <source>
        <dbReference type="Proteomes" id="UP000807159"/>
    </source>
</evidence>
<evidence type="ECO:0000256" key="2">
    <source>
        <dbReference type="ARBA" id="ARBA00004496"/>
    </source>
</evidence>
<comment type="caution">
    <text evidence="11">The sequence shown here is derived from an EMBL/GenBank/DDBJ whole genome shotgun (WGS) entry which is preliminary data.</text>
</comment>
<evidence type="ECO:0000256" key="8">
    <source>
        <dbReference type="ARBA" id="ARBA00023163"/>
    </source>
</evidence>
<comment type="subcellular location">
    <subcellularLocation>
        <location evidence="2">Cytoplasm</location>
    </subcellularLocation>
    <subcellularLocation>
        <location evidence="1">Nucleus</location>
    </subcellularLocation>
</comment>
<keyword evidence="9" id="KW-0539">Nucleus</keyword>
<evidence type="ECO:0000256" key="1">
    <source>
        <dbReference type="ARBA" id="ARBA00004123"/>
    </source>
</evidence>
<evidence type="ECO:0000256" key="4">
    <source>
        <dbReference type="ARBA" id="ARBA00014872"/>
    </source>
</evidence>
<accession>A0A8T2Z1S6</accession>
<gene>
    <name evidence="11" type="ORF">H0E87_008773</name>
</gene>
<organism evidence="11 12">
    <name type="scientific">Populus deltoides</name>
    <name type="common">Eastern poplar</name>
    <name type="synonym">Eastern cottonwood</name>
    <dbReference type="NCBI Taxonomy" id="3696"/>
    <lineage>
        <taxon>Eukaryota</taxon>
        <taxon>Viridiplantae</taxon>
        <taxon>Streptophyta</taxon>
        <taxon>Embryophyta</taxon>
        <taxon>Tracheophyta</taxon>
        <taxon>Spermatophyta</taxon>
        <taxon>Magnoliopsida</taxon>
        <taxon>eudicotyledons</taxon>
        <taxon>Gunneridae</taxon>
        <taxon>Pentapetalae</taxon>
        <taxon>rosids</taxon>
        <taxon>fabids</taxon>
        <taxon>Malpighiales</taxon>
        <taxon>Salicaceae</taxon>
        <taxon>Saliceae</taxon>
        <taxon>Populus</taxon>
    </lineage>
</organism>
<evidence type="ECO:0000256" key="3">
    <source>
        <dbReference type="ARBA" id="ARBA00008030"/>
    </source>
</evidence>
<feature type="compositionally biased region" description="Pro residues" evidence="10">
    <location>
        <begin position="607"/>
        <end position="617"/>
    </location>
</feature>
<dbReference type="AlphaFoldDB" id="A0A8T2Z1S6"/>
<evidence type="ECO:0000313" key="11">
    <source>
        <dbReference type="EMBL" id="KAH8511337.1"/>
    </source>
</evidence>
<evidence type="ECO:0000256" key="7">
    <source>
        <dbReference type="ARBA" id="ARBA00023158"/>
    </source>
</evidence>
<dbReference type="GO" id="GO:0005634">
    <property type="term" value="C:nucleus"/>
    <property type="evidence" value="ECO:0007669"/>
    <property type="project" value="UniProtKB-SubCell"/>
</dbReference>
<sequence>MTLSFEEMNLLYSLLRSEQRPIDEIVTEFINNINRSRSSTLSASLSLLLQASNASSLSLSLTEFMNFAREDKMMLKSTERLTAFAILYLTYSLQQSSANPFVALFINAACDEGAEKYERAFVLQLLASGSSGGSKEFLKQSAANYIKVFDPSVHAFPSREHLQHQYGDKVHPGADNSLFKNISLKNIVPDPDVPHGCDANSQEFDLQPGVKPKLGSGDRDEALTGLLANLSPEGIGPQWIRSRPPRLPIQDGELVWLNPDSNHELVWDHCMCADTSRGAAVRGLIAKALKGPLAPSQQEQVLVELTNDPKLVYHCGLAPRKLPELVENNPLIAVEVLTKLINSPEIADYFTVLVNMDMSLHSMEVVNRLTTAVELPKEFIRMYITNCISLCENIKSLIRNRIIDGQFAVLPLRIFSLKSKHSALSFHELEKQLAYFMLSTVLGRFGCSREGILKPHGSFIYDKVQFFLYWTYVMTNWLNRVLDNIINVAGAPYLNEVAATDLDAGHQGDRSVSFASHKNSHFRLKILTVGQPMHHGRFGFKESYWKPFSRIRNQHPCSFNPHHLSLSKPCHIKVKGLSLPKLLSLEKWRQHGIDTSNIHPHHHQPPSALPLPPLFQM</sequence>
<feature type="region of interest" description="Disordered" evidence="10">
    <location>
        <begin position="597"/>
        <end position="617"/>
    </location>
</feature>
<reference evidence="11" key="1">
    <citation type="journal article" date="2021" name="J. Hered.">
        <title>Genome Assembly of Salicaceae Populus deltoides (Eastern Cottonwood) I-69 Based on Nanopore Sequencing and Hi-C Technologies.</title>
        <authorList>
            <person name="Bai S."/>
            <person name="Wu H."/>
            <person name="Zhang J."/>
            <person name="Pan Z."/>
            <person name="Zhao W."/>
            <person name="Li Z."/>
            <person name="Tong C."/>
        </authorList>
    </citation>
    <scope>NUCLEOTIDE SEQUENCE</scope>
    <source>
        <tissue evidence="11">Leaf</tissue>
    </source>
</reference>
<keyword evidence="6" id="KW-0805">Transcription regulation</keyword>
<dbReference type="GO" id="GO:0030014">
    <property type="term" value="C:CCR4-NOT complex"/>
    <property type="evidence" value="ECO:0007669"/>
    <property type="project" value="InterPro"/>
</dbReference>
<dbReference type="GO" id="GO:0005737">
    <property type="term" value="C:cytoplasm"/>
    <property type="evidence" value="ECO:0007669"/>
    <property type="project" value="UniProtKB-SubCell"/>
</dbReference>
<comment type="similarity">
    <text evidence="3">Belongs to the CNOT11 family.</text>
</comment>
<dbReference type="Proteomes" id="UP000807159">
    <property type="component" value="Chromosome 4"/>
</dbReference>
<evidence type="ECO:0000256" key="5">
    <source>
        <dbReference type="ARBA" id="ARBA00022490"/>
    </source>
</evidence>
<protein>
    <recommendedName>
        <fullName evidence="4">CCR4-NOT transcription complex subunit 11</fullName>
    </recommendedName>
</protein>